<reference evidence="1 2" key="1">
    <citation type="submission" date="2017-11" db="EMBL/GenBank/DDBJ databases">
        <title>Revising the taxonomy of the Acinetobacter lwoffii group: the description of Acinetobacter pseudolwoffii sp. nov. and emended description of Acinetobacter lwoffii.</title>
        <authorList>
            <person name="Nemec A."/>
            <person name="Radolfova-Krizova L."/>
        </authorList>
    </citation>
    <scope>NUCLEOTIDE SEQUENCE [LARGE SCALE GENOMIC DNA]</scope>
    <source>
        <strain evidence="1 2">ANC 5044</strain>
    </source>
</reference>
<dbReference type="Gene3D" id="4.10.410.40">
    <property type="match status" value="1"/>
</dbReference>
<dbReference type="Pfam" id="PF16460">
    <property type="entry name" value="Phage_TTP_11"/>
    <property type="match status" value="1"/>
</dbReference>
<comment type="caution">
    <text evidence="1">The sequence shown here is derived from an EMBL/GenBank/DDBJ whole genome shotgun (WGS) entry which is preliminary data.</text>
</comment>
<dbReference type="EMBL" id="PHRG01000003">
    <property type="protein sequence ID" value="PJO75496.1"/>
    <property type="molecule type" value="Genomic_DNA"/>
</dbReference>
<dbReference type="AlphaFoldDB" id="A0A2H9YS82"/>
<dbReference type="RefSeq" id="WP_100535070.1">
    <property type="nucleotide sequence ID" value="NZ_CBDBYO010000017.1"/>
</dbReference>
<protein>
    <recommendedName>
        <fullName evidence="3">Phage tail protein</fullName>
    </recommendedName>
</protein>
<dbReference type="GeneID" id="97176671"/>
<dbReference type="Proteomes" id="UP000243446">
    <property type="component" value="Unassembled WGS sequence"/>
</dbReference>
<proteinExistence type="predicted"/>
<evidence type="ECO:0008006" key="3">
    <source>
        <dbReference type="Google" id="ProtNLM"/>
    </source>
</evidence>
<gene>
    <name evidence="1" type="ORF">CWI32_08170</name>
</gene>
<sequence>MAKKGVLSQGTHVWILHGDTPTLTKMDCVKALALGDDSTTEISTTCLEEKTTATSDWGLTTPGEGSIQIDTDPKNATHMKLLELAADRAEVGVYVGWSDGDVPPEITGNTVTLPEDRTWSSFRAILRKGSPVFDADALVNHTVPMKRQTEVTDEFKVVIGG</sequence>
<name>A0A2H9YS82_9GAMM</name>
<dbReference type="InterPro" id="IPR032495">
    <property type="entry name" value="Phage_TTP_11"/>
</dbReference>
<organism evidence="1 2">
    <name type="scientific">Acinetobacter pseudolwoffii</name>
    <dbReference type="NCBI Taxonomy" id="2053287"/>
    <lineage>
        <taxon>Bacteria</taxon>
        <taxon>Pseudomonadati</taxon>
        <taxon>Pseudomonadota</taxon>
        <taxon>Gammaproteobacteria</taxon>
        <taxon>Moraxellales</taxon>
        <taxon>Moraxellaceae</taxon>
        <taxon>Acinetobacter</taxon>
    </lineage>
</organism>
<evidence type="ECO:0000313" key="2">
    <source>
        <dbReference type="Proteomes" id="UP000243446"/>
    </source>
</evidence>
<evidence type="ECO:0000313" key="1">
    <source>
        <dbReference type="EMBL" id="PJO75496.1"/>
    </source>
</evidence>
<accession>A0A2H9YS82</accession>